<keyword evidence="3" id="KW-1185">Reference proteome</keyword>
<evidence type="ECO:0000313" key="3">
    <source>
        <dbReference type="Proteomes" id="UP000606786"/>
    </source>
</evidence>
<evidence type="ECO:0000313" key="2">
    <source>
        <dbReference type="EMBL" id="CAD7004263.1"/>
    </source>
</evidence>
<feature type="region of interest" description="Disordered" evidence="1">
    <location>
        <begin position="260"/>
        <end position="279"/>
    </location>
</feature>
<accession>A0A811V441</accession>
<dbReference type="EMBL" id="CAJHJT010000034">
    <property type="protein sequence ID" value="CAD7004263.1"/>
    <property type="molecule type" value="Genomic_DNA"/>
</dbReference>
<comment type="caution">
    <text evidence="2">The sequence shown here is derived from an EMBL/GenBank/DDBJ whole genome shotgun (WGS) entry which is preliminary data.</text>
</comment>
<gene>
    <name evidence="2" type="ORF">CCAP1982_LOCUS12683</name>
</gene>
<sequence>MHGQHFGCARQFKRLTIVLRRDENGPLSTTAAATPRCHRRLATKPQRQAASSNHVLRAGNELRNKTNVAGRSIRLQHLVSTECRRWRTPNQQMQQTATIKTKATTTTTPPKVNKFHGDIVNAVLHQLRPCQRSRRRLHLKALKCQVARTKNRGSNEKIAITTKTTTAASTKKAHHQSDNHCFGALWLMLHSFFRQPPFMPPRSFADARIVGGCRLLAVGMRLCGVCGRKFLSLKRCGSSQHATQSLITDATVVTTITTTTSNNNMSNSEHNNNNNSKNY</sequence>
<dbReference type="Proteomes" id="UP000606786">
    <property type="component" value="Unassembled WGS sequence"/>
</dbReference>
<proteinExistence type="predicted"/>
<reference evidence="2" key="1">
    <citation type="submission" date="2020-11" db="EMBL/GenBank/DDBJ databases">
        <authorList>
            <person name="Whitehead M."/>
        </authorList>
    </citation>
    <scope>NUCLEOTIDE SEQUENCE</scope>
    <source>
        <strain evidence="2">EGII</strain>
    </source>
</reference>
<organism evidence="2 3">
    <name type="scientific">Ceratitis capitata</name>
    <name type="common">Mediterranean fruit fly</name>
    <name type="synonym">Tephritis capitata</name>
    <dbReference type="NCBI Taxonomy" id="7213"/>
    <lineage>
        <taxon>Eukaryota</taxon>
        <taxon>Metazoa</taxon>
        <taxon>Ecdysozoa</taxon>
        <taxon>Arthropoda</taxon>
        <taxon>Hexapoda</taxon>
        <taxon>Insecta</taxon>
        <taxon>Pterygota</taxon>
        <taxon>Neoptera</taxon>
        <taxon>Endopterygota</taxon>
        <taxon>Diptera</taxon>
        <taxon>Brachycera</taxon>
        <taxon>Muscomorpha</taxon>
        <taxon>Tephritoidea</taxon>
        <taxon>Tephritidae</taxon>
        <taxon>Ceratitis</taxon>
        <taxon>Ceratitis</taxon>
    </lineage>
</organism>
<protein>
    <submittedName>
        <fullName evidence="2">(Mediterranean fruit fly) hypothetical protein</fullName>
    </submittedName>
</protein>
<dbReference type="AlphaFoldDB" id="A0A811V441"/>
<evidence type="ECO:0000256" key="1">
    <source>
        <dbReference type="SAM" id="MobiDB-lite"/>
    </source>
</evidence>
<name>A0A811V441_CERCA</name>